<proteinExistence type="predicted"/>
<dbReference type="EMBL" id="UYJE01000570">
    <property type="protein sequence ID" value="VDH94318.1"/>
    <property type="molecule type" value="Genomic_DNA"/>
</dbReference>
<name>A0A8B6BSJ1_MYTGA</name>
<organism evidence="2 3">
    <name type="scientific">Mytilus galloprovincialis</name>
    <name type="common">Mediterranean mussel</name>
    <dbReference type="NCBI Taxonomy" id="29158"/>
    <lineage>
        <taxon>Eukaryota</taxon>
        <taxon>Metazoa</taxon>
        <taxon>Spiralia</taxon>
        <taxon>Lophotrochozoa</taxon>
        <taxon>Mollusca</taxon>
        <taxon>Bivalvia</taxon>
        <taxon>Autobranchia</taxon>
        <taxon>Pteriomorphia</taxon>
        <taxon>Mytilida</taxon>
        <taxon>Mytiloidea</taxon>
        <taxon>Mytilidae</taxon>
        <taxon>Mytilinae</taxon>
        <taxon>Mytilus</taxon>
    </lineage>
</organism>
<keyword evidence="3" id="KW-1185">Reference proteome</keyword>
<protein>
    <recommendedName>
        <fullName evidence="1">DZIP3-like HEPN domain-containing protein</fullName>
    </recommendedName>
</protein>
<feature type="domain" description="DZIP3-like HEPN" evidence="1">
    <location>
        <begin position="207"/>
        <end position="325"/>
    </location>
</feature>
<evidence type="ECO:0000259" key="1">
    <source>
        <dbReference type="Pfam" id="PF18738"/>
    </source>
</evidence>
<accession>A0A8B6BSJ1</accession>
<comment type="caution">
    <text evidence="2">The sequence shown here is derived from an EMBL/GenBank/DDBJ whole genome shotgun (WGS) entry which is preliminary data.</text>
</comment>
<sequence>MRLSVSHYMLKKGLSNKYCNNIRYPSVFTTTELLLIQELPNVNNFTIQLCYKLITFEELLPTPSKGWGNFPDSNALKVEDDIERIRHGINEVLTVNDDHFTECYLVKFLYKLEQIIQRLNIALGTTTVDSIYKSVLRKNIDTAVVLEELRNVDIIDSDVTLIKLQDRERYSKIGAVITEFFPKILRINIPTWYSPLNFYNMCTQPGRYWNKSQKLQINTLQSNLNFESLDASMIYQLFRTFSLVPNPTQGWGNKPTEYDQCIADDIERIHHLRNECAHRCDTCIDQATFDNFFVQFREITLRIASDYEHELSAISRDSLDPNRQKELEEVHQKLEDIKEQFRRKPMRFFWGNDMALLIKDIRQRINRENDILGQDKFLIEIELMNINDAETKAKILNEARSQINEIDLNIEFLGAFTGSLVLYAYISRDTLATDDILQTELSSFMTRILKNGNFGMISSQWIDAVIFPSEGNKELELNSSTAKSLKLQFKVKKNVFETDVSLESEIGTCMQQIMKPLDGKGLNEEVTAIVHYVESDDTERAHAMEPSQPIPVDTIVEIKKEETVVSAIIEQDVTERAHAMEPSQSIPVDTIVEIKKEETVVSTIIEQDDTERSHAMEPSQSIPVDTIVEIKKEETVVSAIIEQDDTERAHAMEPSQSIPVDTIVEIKKEETVVSAIIEQDDTERAHAMEPSQSIPVDTIVEIKKEETVVSAIIEQDQTEDCSRAYIELQHSQEIQKLEEDVIRPLSEYKHFRKEKRNKKV</sequence>
<reference evidence="2" key="1">
    <citation type="submission" date="2018-11" db="EMBL/GenBank/DDBJ databases">
        <authorList>
            <person name="Alioto T."/>
            <person name="Alioto T."/>
        </authorList>
    </citation>
    <scope>NUCLEOTIDE SEQUENCE</scope>
</reference>
<dbReference type="Proteomes" id="UP000596742">
    <property type="component" value="Unassembled WGS sequence"/>
</dbReference>
<dbReference type="Pfam" id="PF18738">
    <property type="entry name" value="HEPN_DZIP3"/>
    <property type="match status" value="1"/>
</dbReference>
<dbReference type="AlphaFoldDB" id="A0A8B6BSJ1"/>
<evidence type="ECO:0000313" key="2">
    <source>
        <dbReference type="EMBL" id="VDH94318.1"/>
    </source>
</evidence>
<dbReference type="OrthoDB" id="10382857at2759"/>
<gene>
    <name evidence="2" type="ORF">MGAL_10B063262</name>
</gene>
<evidence type="ECO:0000313" key="3">
    <source>
        <dbReference type="Proteomes" id="UP000596742"/>
    </source>
</evidence>
<dbReference type="InterPro" id="IPR041249">
    <property type="entry name" value="HEPN_DZIP3"/>
</dbReference>